<keyword evidence="1" id="KW-0732">Signal</keyword>
<dbReference type="Proteomes" id="UP000075243">
    <property type="component" value="Chromosome 10"/>
</dbReference>
<sequence length="139" mass="14329">MAPRASFTSPMCFAKVSASLCTLSTAFKLASLASPMADTMISPSSSTLCAAWYSTPLSTPMCHTEVGASVYTFSANSTTLVCTAFSSSMALAKGGAPLSTFGAPWCCTPFPPTVCFAKHCASLCPFCTTRSLASTPSTM</sequence>
<evidence type="ECO:0008006" key="4">
    <source>
        <dbReference type="Google" id="ProtNLM"/>
    </source>
</evidence>
<name>A0A151SV40_CAJCA</name>
<reference evidence="2 3" key="1">
    <citation type="journal article" date="2012" name="Nat. Biotechnol.">
        <title>Draft genome sequence of pigeonpea (Cajanus cajan), an orphan legume crop of resource-poor farmers.</title>
        <authorList>
            <person name="Varshney R.K."/>
            <person name="Chen W."/>
            <person name="Li Y."/>
            <person name="Bharti A.K."/>
            <person name="Saxena R.K."/>
            <person name="Schlueter J.A."/>
            <person name="Donoghue M.T."/>
            <person name="Azam S."/>
            <person name="Fan G."/>
            <person name="Whaley A.M."/>
            <person name="Farmer A.D."/>
            <person name="Sheridan J."/>
            <person name="Iwata A."/>
            <person name="Tuteja R."/>
            <person name="Penmetsa R.V."/>
            <person name="Wu W."/>
            <person name="Upadhyaya H.D."/>
            <person name="Yang S.P."/>
            <person name="Shah T."/>
            <person name="Saxena K.B."/>
            <person name="Michael T."/>
            <person name="McCombie W.R."/>
            <person name="Yang B."/>
            <person name="Zhang G."/>
            <person name="Yang H."/>
            <person name="Wang J."/>
            <person name="Spillane C."/>
            <person name="Cook D.R."/>
            <person name="May G.D."/>
            <person name="Xu X."/>
            <person name="Jackson S.A."/>
        </authorList>
    </citation>
    <scope>NUCLEOTIDE SEQUENCE [LARGE SCALE GENOMIC DNA]</scope>
    <source>
        <strain evidence="3">cv. Asha</strain>
    </source>
</reference>
<evidence type="ECO:0000256" key="1">
    <source>
        <dbReference type="SAM" id="SignalP"/>
    </source>
</evidence>
<protein>
    <recommendedName>
        <fullName evidence="4">Secreted protein</fullName>
    </recommendedName>
</protein>
<accession>A0A151SV40</accession>
<dbReference type="Gramene" id="C.cajan_13663.t">
    <property type="protein sequence ID" value="C.cajan_13663.t.cds1"/>
    <property type="gene ID" value="C.cajan_13663"/>
</dbReference>
<feature type="chain" id="PRO_5007588734" description="Secreted protein" evidence="1">
    <location>
        <begin position="27"/>
        <end position="139"/>
    </location>
</feature>
<dbReference type="AlphaFoldDB" id="A0A151SV40"/>
<evidence type="ECO:0000313" key="2">
    <source>
        <dbReference type="EMBL" id="KYP58664.1"/>
    </source>
</evidence>
<evidence type="ECO:0000313" key="3">
    <source>
        <dbReference type="Proteomes" id="UP000075243"/>
    </source>
</evidence>
<dbReference type="EMBL" id="CM003612">
    <property type="protein sequence ID" value="KYP58664.1"/>
    <property type="molecule type" value="Genomic_DNA"/>
</dbReference>
<gene>
    <name evidence="2" type="ORF">KK1_014080</name>
</gene>
<organism evidence="2 3">
    <name type="scientific">Cajanus cajan</name>
    <name type="common">Pigeon pea</name>
    <name type="synonym">Cajanus indicus</name>
    <dbReference type="NCBI Taxonomy" id="3821"/>
    <lineage>
        <taxon>Eukaryota</taxon>
        <taxon>Viridiplantae</taxon>
        <taxon>Streptophyta</taxon>
        <taxon>Embryophyta</taxon>
        <taxon>Tracheophyta</taxon>
        <taxon>Spermatophyta</taxon>
        <taxon>Magnoliopsida</taxon>
        <taxon>eudicotyledons</taxon>
        <taxon>Gunneridae</taxon>
        <taxon>Pentapetalae</taxon>
        <taxon>rosids</taxon>
        <taxon>fabids</taxon>
        <taxon>Fabales</taxon>
        <taxon>Fabaceae</taxon>
        <taxon>Papilionoideae</taxon>
        <taxon>50 kb inversion clade</taxon>
        <taxon>NPAAA clade</taxon>
        <taxon>indigoferoid/millettioid clade</taxon>
        <taxon>Phaseoleae</taxon>
        <taxon>Cajanus</taxon>
    </lineage>
</organism>
<feature type="signal peptide" evidence="1">
    <location>
        <begin position="1"/>
        <end position="26"/>
    </location>
</feature>
<keyword evidence="3" id="KW-1185">Reference proteome</keyword>
<proteinExistence type="predicted"/>